<dbReference type="OrthoDB" id="245697at2759"/>
<feature type="region of interest" description="Disordered" evidence="1">
    <location>
        <begin position="776"/>
        <end position="818"/>
    </location>
</feature>
<evidence type="ECO:0000313" key="4">
    <source>
        <dbReference type="RefSeq" id="XP_022331029.1"/>
    </source>
</evidence>
<proteinExistence type="predicted"/>
<feature type="domain" description="DH" evidence="2">
    <location>
        <begin position="335"/>
        <end position="520"/>
    </location>
</feature>
<feature type="compositionally biased region" description="Basic and acidic residues" evidence="1">
    <location>
        <begin position="655"/>
        <end position="664"/>
    </location>
</feature>
<feature type="region of interest" description="Disordered" evidence="1">
    <location>
        <begin position="217"/>
        <end position="238"/>
    </location>
</feature>
<dbReference type="GeneID" id="111129162"/>
<dbReference type="AlphaFoldDB" id="A0A8B8DU29"/>
<feature type="compositionally biased region" description="Basic and acidic residues" evidence="1">
    <location>
        <begin position="891"/>
        <end position="912"/>
    </location>
</feature>
<dbReference type="RefSeq" id="XP_022331029.1">
    <property type="nucleotide sequence ID" value="XM_022475321.1"/>
</dbReference>
<feature type="compositionally biased region" description="Basic and acidic residues" evidence="1">
    <location>
        <begin position="97"/>
        <end position="127"/>
    </location>
</feature>
<feature type="region of interest" description="Disordered" evidence="1">
    <location>
        <begin position="838"/>
        <end position="1123"/>
    </location>
</feature>
<name>A0A8B8DU29_CRAVI</name>
<accession>A0A8B8DU29</accession>
<dbReference type="Proteomes" id="UP000694844">
    <property type="component" value="Chromosome 4"/>
</dbReference>
<feature type="region of interest" description="Disordered" evidence="1">
    <location>
        <begin position="536"/>
        <end position="614"/>
    </location>
</feature>
<evidence type="ECO:0000256" key="1">
    <source>
        <dbReference type="SAM" id="MobiDB-lite"/>
    </source>
</evidence>
<feature type="compositionally biased region" description="Low complexity" evidence="1">
    <location>
        <begin position="536"/>
        <end position="548"/>
    </location>
</feature>
<feature type="compositionally biased region" description="Basic and acidic residues" evidence="1">
    <location>
        <begin position="67"/>
        <end position="90"/>
    </location>
</feature>
<feature type="compositionally biased region" description="Polar residues" evidence="1">
    <location>
        <begin position="850"/>
        <end position="862"/>
    </location>
</feature>
<dbReference type="Pfam" id="PF00621">
    <property type="entry name" value="RhoGEF"/>
    <property type="match status" value="1"/>
</dbReference>
<dbReference type="SMART" id="SM00325">
    <property type="entry name" value="RhoGEF"/>
    <property type="match status" value="1"/>
</dbReference>
<keyword evidence="3" id="KW-1185">Reference proteome</keyword>
<dbReference type="PROSITE" id="PS50010">
    <property type="entry name" value="DH_2"/>
    <property type="match status" value="1"/>
</dbReference>
<evidence type="ECO:0000313" key="3">
    <source>
        <dbReference type="Proteomes" id="UP000694844"/>
    </source>
</evidence>
<dbReference type="InterPro" id="IPR042849">
    <property type="entry name" value="ARHGEF33"/>
</dbReference>
<reference evidence="4" key="1">
    <citation type="submission" date="2025-08" db="UniProtKB">
        <authorList>
            <consortium name="RefSeq"/>
        </authorList>
    </citation>
    <scope>IDENTIFICATION</scope>
    <source>
        <tissue evidence="4">Whole sample</tissue>
    </source>
</reference>
<dbReference type="KEGG" id="cvn:111129162"/>
<feature type="compositionally biased region" description="Basic and acidic residues" evidence="1">
    <location>
        <begin position="584"/>
        <end position="599"/>
    </location>
</feature>
<organism evidence="3 4">
    <name type="scientific">Crassostrea virginica</name>
    <name type="common">Eastern oyster</name>
    <dbReference type="NCBI Taxonomy" id="6565"/>
    <lineage>
        <taxon>Eukaryota</taxon>
        <taxon>Metazoa</taxon>
        <taxon>Spiralia</taxon>
        <taxon>Lophotrochozoa</taxon>
        <taxon>Mollusca</taxon>
        <taxon>Bivalvia</taxon>
        <taxon>Autobranchia</taxon>
        <taxon>Pteriomorphia</taxon>
        <taxon>Ostreida</taxon>
        <taxon>Ostreoidea</taxon>
        <taxon>Ostreidae</taxon>
        <taxon>Crassostrea</taxon>
    </lineage>
</organism>
<feature type="compositionally biased region" description="Basic and acidic residues" evidence="1">
    <location>
        <begin position="217"/>
        <end position="226"/>
    </location>
</feature>
<feature type="compositionally biased region" description="Basic and acidic residues" evidence="1">
    <location>
        <begin position="980"/>
        <end position="993"/>
    </location>
</feature>
<gene>
    <name evidence="4" type="primary">LOC111129162</name>
</gene>
<dbReference type="SUPFAM" id="SSF48065">
    <property type="entry name" value="DBL homology domain (DH-domain)"/>
    <property type="match status" value="1"/>
</dbReference>
<feature type="region of interest" description="Disordered" evidence="1">
    <location>
        <begin position="1146"/>
        <end position="1167"/>
    </location>
</feature>
<evidence type="ECO:0000259" key="2">
    <source>
        <dbReference type="PROSITE" id="PS50010"/>
    </source>
</evidence>
<feature type="region of interest" description="Disordered" evidence="1">
    <location>
        <begin position="62"/>
        <end position="129"/>
    </location>
</feature>
<sequence length="1186" mass="135188">MKRTVIQHGDLTLTDKVPDSEKIRKMAADKMRTGMTKIKMYLKEPRSSDEMWCIFRVANPWEPPTADEEKAGNCGEQKTKKENGDRDRKQQNFSPGENRREQKTKKENGVRDRKQQNFSPGEEREGEAMEQIQLTEQIAMVQDMVQEMKLSFTSAMEELAKTQYGDESLQQQLSTDRESNLRQITELTDLVKGLKSEVDSIKTELKGVVNTQKTLEERLKSEKPRLVESPAPDSSRKDVAPMVQPYLASLHQQKASEDCDTHSVTALACKSLNLSQALHEKCLHLELSSSDEDDTLRNLQNSGFFMDKDGSYYLDDKHVHPRKLPLHERVVEEVQREKAAQEIVEAERSYCSQLWTLIDAYMNPLRHADIMTPRELSALFPSYIPLIYEQHCLQLHKMEERLMKWKITGMLGDIFVKMLEKQEGEGLALYKEYINDFPSIINSMNQWFSQSPHFKSLMGSTNLASSNVIPLLLEPLQQIPKYSLLLKNLLKHTAMDHPDRQYLEAALYSLKNFLYIMNSDIEHASQFLNVARSREGGNSMRSRSSGSSAEANQVSSARDSGIQEDETRHPASPNTTRRYVLQVLRERREREEQGYRDRPVSVPSRHHHTFGSHPDLSAQELVDFVNTSKESSVYLPYQTGHKMYSSLTKIPSKVPEIRSPEKPPRRIKIRRRPDNPKSAINSNYLRPLTPHFPFSSTPSHTPFDEQENLRPPPPSRRGRTRPASSIDFTNRGSERRDQMLDDWSFQGSSLNSPRDHPGEGRARNELHLSIHRLLAGRERDNIQRPEDTDQYFQPVTSSSEPSGPPEDRFGSTSFNGFQAGRPAFQRKIVEDYGIYGDEDDEEEYGKDGNLSGSVNSQNTSSPMKVCNESPYENFHQRRTLPEVRSLNSDIHQSHREKPLPSPRRNESQKSRLSDSSSKMPVERKNSSDAGSTKQLKPEHLVPAPSENSTLSKKKDMQLYEIDPSEFPESTKRNSYVQAEKPSEDEGPFRRDSQKNMPDINKNDLKLDVKTAENFSMRSPTQNPGSPCRPTSDFVTSGPVLRSPNKTAKKLPIPSGRLSYPNLDQMSSTSTKIPSPPVTPTDGKNMKALAKDSKIPMYMPKKKDKGTKGSMENLSKSSEDVSKVKKKTKFGSIKSFFGRKRKTFKEFSSAQDLRGTESSEADGKNDFLSKECWVEDDNRIHSNTTKD</sequence>
<dbReference type="PANTHER" id="PTHR46944:SF1">
    <property type="entry name" value="RHO GUANINE NUCLEOTIDE EXCHANGE FACTOR 33"/>
    <property type="match status" value="1"/>
</dbReference>
<feature type="compositionally biased region" description="Basic and acidic residues" evidence="1">
    <location>
        <begin position="1000"/>
        <end position="1010"/>
    </location>
</feature>
<protein>
    <submittedName>
        <fullName evidence="4">Uncharacterized protein LOC111129162 isoform X1</fullName>
    </submittedName>
</protein>
<feature type="compositionally biased region" description="Polar residues" evidence="1">
    <location>
        <begin position="1061"/>
        <end position="1072"/>
    </location>
</feature>
<feature type="compositionally biased region" description="Basic and acidic residues" evidence="1">
    <location>
        <begin position="1153"/>
        <end position="1167"/>
    </location>
</feature>
<feature type="compositionally biased region" description="Polar residues" evidence="1">
    <location>
        <begin position="1012"/>
        <end position="1024"/>
    </location>
</feature>
<dbReference type="GO" id="GO:0005085">
    <property type="term" value="F:guanyl-nucleotide exchange factor activity"/>
    <property type="evidence" value="ECO:0007669"/>
    <property type="project" value="InterPro"/>
</dbReference>
<feature type="compositionally biased region" description="Polar residues" evidence="1">
    <location>
        <begin position="790"/>
        <end position="801"/>
    </location>
</feature>
<dbReference type="Gene3D" id="1.20.900.10">
    <property type="entry name" value="Dbl homology (DH) domain"/>
    <property type="match status" value="1"/>
</dbReference>
<feature type="compositionally biased region" description="Polar residues" evidence="1">
    <location>
        <begin position="549"/>
        <end position="558"/>
    </location>
</feature>
<feature type="compositionally biased region" description="Basic and acidic residues" evidence="1">
    <location>
        <begin position="776"/>
        <end position="787"/>
    </location>
</feature>
<dbReference type="PANTHER" id="PTHR46944">
    <property type="entry name" value="RHO GUANINE NUCLEOTIDE EXCHANGE FACTOR 33"/>
    <property type="match status" value="1"/>
</dbReference>
<dbReference type="InterPro" id="IPR035899">
    <property type="entry name" value="DBL_dom_sf"/>
</dbReference>
<dbReference type="CDD" id="cd00160">
    <property type="entry name" value="RhoGEF"/>
    <property type="match status" value="1"/>
</dbReference>
<feature type="region of interest" description="Disordered" evidence="1">
    <location>
        <begin position="650"/>
        <end position="737"/>
    </location>
</feature>
<dbReference type="InterPro" id="IPR000219">
    <property type="entry name" value="DH_dom"/>
</dbReference>